<gene>
    <name evidence="5" type="ORF">GLW07_00525</name>
</gene>
<name>A0A845EVC6_9BACL</name>
<accession>A0A845EVC6</accession>
<evidence type="ECO:0000256" key="1">
    <source>
        <dbReference type="ARBA" id="ARBA00006284"/>
    </source>
</evidence>
<keyword evidence="2 4" id="KW-0808">Transferase</keyword>
<dbReference type="GO" id="GO:0008887">
    <property type="term" value="F:glycerate kinase activity"/>
    <property type="evidence" value="ECO:0007669"/>
    <property type="project" value="UniProtKB-UniRule"/>
</dbReference>
<sequence length="368" mass="39280">MNILVAMDSFKGSLSSKVAGEAVKQGVKRVYPESKVDVIPIADGGEGSLEAVQILPGHFEFVSIHQLDGKKKMARYYRTEQAAYIECAEAVGLHLISSEELEPSRLTSYGVGELIHDAEIKGASDIYVFLGGTGTTDGGLGLLQALGYACLNESGQELPVHENPLLHTTSFRESNIKLNANLYLITDVDNPYAGERGAAAVFGPQKGMKKEEIPTYDVALHRVADLLSLSNLQKGAGAAGGIGGALYSLGATYVPGIEWMLELLKVEQKLSTADISFTGEGQIDHQTAYGKVPSGVGKLARKHNVPCFALAGQVVEPVDNLYPNLTGVLSIQQGCHSLEHALNPDITKAQLAFSAEQVMRVWSSGRGK</sequence>
<comment type="similarity">
    <text evidence="1 4">Belongs to the glycerate kinase type-1 family.</text>
</comment>
<dbReference type="Pfam" id="PF02595">
    <property type="entry name" value="Gly_kinase"/>
    <property type="match status" value="1"/>
</dbReference>
<proteinExistence type="inferred from homology"/>
<dbReference type="RefSeq" id="WP_160917777.1">
    <property type="nucleotide sequence ID" value="NZ_WMEY01000001.1"/>
</dbReference>
<protein>
    <submittedName>
        <fullName evidence="5">Glycerate kinase</fullName>
        <ecNumber evidence="5">2.7.1.-</ecNumber>
    </submittedName>
</protein>
<dbReference type="PIRSF" id="PIRSF006078">
    <property type="entry name" value="GlxK"/>
    <property type="match status" value="1"/>
</dbReference>
<dbReference type="SUPFAM" id="SSF110738">
    <property type="entry name" value="Glycerate kinase I"/>
    <property type="match status" value="1"/>
</dbReference>
<dbReference type="AlphaFoldDB" id="A0A845EVC6"/>
<evidence type="ECO:0000256" key="4">
    <source>
        <dbReference type="PIRNR" id="PIRNR006078"/>
    </source>
</evidence>
<dbReference type="PANTHER" id="PTHR21599">
    <property type="entry name" value="GLYCERATE KINASE"/>
    <property type="match status" value="1"/>
</dbReference>
<dbReference type="EMBL" id="WMEY01000001">
    <property type="protein sequence ID" value="MYL61828.1"/>
    <property type="molecule type" value="Genomic_DNA"/>
</dbReference>
<reference evidence="5 6" key="1">
    <citation type="submission" date="2019-11" db="EMBL/GenBank/DDBJ databases">
        <title>Genome sequences of 17 halophilic strains isolated from different environments.</title>
        <authorList>
            <person name="Furrow R.E."/>
        </authorList>
    </citation>
    <scope>NUCLEOTIDE SEQUENCE [LARGE SCALE GENOMIC DNA]</scope>
    <source>
        <strain evidence="5 6">22506_14_FS</strain>
    </source>
</reference>
<evidence type="ECO:0000313" key="5">
    <source>
        <dbReference type="EMBL" id="MYL61828.1"/>
    </source>
</evidence>
<dbReference type="EC" id="2.7.1.-" evidence="5"/>
<dbReference type="InterPro" id="IPR036129">
    <property type="entry name" value="Glycerate_kinase_sf"/>
</dbReference>
<dbReference type="NCBIfam" id="TIGR00045">
    <property type="entry name" value="glycerate kinase"/>
    <property type="match status" value="1"/>
</dbReference>
<dbReference type="PANTHER" id="PTHR21599:SF0">
    <property type="entry name" value="GLYCERATE KINASE"/>
    <property type="match status" value="1"/>
</dbReference>
<dbReference type="GO" id="GO:0031388">
    <property type="term" value="P:organic acid phosphorylation"/>
    <property type="evidence" value="ECO:0007669"/>
    <property type="project" value="UniProtKB-UniRule"/>
</dbReference>
<evidence type="ECO:0000313" key="6">
    <source>
        <dbReference type="Proteomes" id="UP000447833"/>
    </source>
</evidence>
<dbReference type="InterPro" id="IPR004381">
    <property type="entry name" value="Glycerate_kinase"/>
</dbReference>
<dbReference type="InterPro" id="IPR018197">
    <property type="entry name" value="Glycerate_kinase_RE-like"/>
</dbReference>
<dbReference type="Gene3D" id="3.40.50.10350">
    <property type="entry name" value="Glycerate kinase, domain 1"/>
    <property type="match status" value="1"/>
</dbReference>
<dbReference type="Proteomes" id="UP000447833">
    <property type="component" value="Unassembled WGS sequence"/>
</dbReference>
<dbReference type="InterPro" id="IPR018193">
    <property type="entry name" value="Glyc_kinase_flavodox-like_fold"/>
</dbReference>
<dbReference type="Gene3D" id="3.90.1510.10">
    <property type="entry name" value="Glycerate kinase, domain 2"/>
    <property type="match status" value="1"/>
</dbReference>
<evidence type="ECO:0000256" key="2">
    <source>
        <dbReference type="ARBA" id="ARBA00022679"/>
    </source>
</evidence>
<comment type="caution">
    <text evidence="5">The sequence shown here is derived from an EMBL/GenBank/DDBJ whole genome shotgun (WGS) entry which is preliminary data.</text>
</comment>
<evidence type="ECO:0000256" key="3">
    <source>
        <dbReference type="ARBA" id="ARBA00022777"/>
    </source>
</evidence>
<keyword evidence="3 4" id="KW-0418">Kinase</keyword>
<organism evidence="5 6">
    <name type="scientific">Guptibacillus hwajinpoensis</name>
    <dbReference type="NCBI Taxonomy" id="208199"/>
    <lineage>
        <taxon>Bacteria</taxon>
        <taxon>Bacillati</taxon>
        <taxon>Bacillota</taxon>
        <taxon>Bacilli</taxon>
        <taxon>Bacillales</taxon>
        <taxon>Guptibacillaceae</taxon>
        <taxon>Guptibacillus</taxon>
    </lineage>
</organism>